<keyword evidence="14" id="KW-0961">Cell wall biogenesis/degradation</keyword>
<keyword evidence="6 14" id="KW-0812">Transmembrane</keyword>
<comment type="catalytic activity">
    <reaction evidence="13 14">
        <text>di-trans,octa-cis-undecaprenyl diphosphate + H2O = di-trans,octa-cis-undecaprenyl phosphate + phosphate + H(+)</text>
        <dbReference type="Rhea" id="RHEA:28094"/>
        <dbReference type="ChEBI" id="CHEBI:15377"/>
        <dbReference type="ChEBI" id="CHEBI:15378"/>
        <dbReference type="ChEBI" id="CHEBI:43474"/>
        <dbReference type="ChEBI" id="CHEBI:58405"/>
        <dbReference type="ChEBI" id="CHEBI:60392"/>
        <dbReference type="EC" id="3.6.1.27"/>
    </reaction>
</comment>
<evidence type="ECO:0000256" key="2">
    <source>
        <dbReference type="ARBA" id="ARBA00010621"/>
    </source>
</evidence>
<evidence type="ECO:0000256" key="10">
    <source>
        <dbReference type="ARBA" id="ARBA00023251"/>
    </source>
</evidence>
<comment type="subcellular location">
    <subcellularLocation>
        <location evidence="1 14">Cell membrane</location>
        <topology evidence="1 14">Multi-pass membrane protein</topology>
    </subcellularLocation>
</comment>
<dbReference type="PANTHER" id="PTHR30622">
    <property type="entry name" value="UNDECAPRENYL-DIPHOSPHATASE"/>
    <property type="match status" value="1"/>
</dbReference>
<dbReference type="PANTHER" id="PTHR30622:SF4">
    <property type="entry name" value="UNDECAPRENYL-DIPHOSPHATASE"/>
    <property type="match status" value="1"/>
</dbReference>
<keyword evidence="14" id="KW-0573">Peptidoglycan synthesis</keyword>
<dbReference type="EMBL" id="JAGQKX010000098">
    <property type="protein sequence ID" value="MCA9390447.1"/>
    <property type="molecule type" value="Genomic_DNA"/>
</dbReference>
<accession>A0A955RQG4</accession>
<evidence type="ECO:0000256" key="8">
    <source>
        <dbReference type="ARBA" id="ARBA00022989"/>
    </source>
</evidence>
<reference evidence="15" key="1">
    <citation type="submission" date="2020-04" db="EMBL/GenBank/DDBJ databases">
        <authorList>
            <person name="Zhang T."/>
        </authorList>
    </citation>
    <scope>NUCLEOTIDE SEQUENCE</scope>
    <source>
        <strain evidence="15">HKST-UBA01</strain>
    </source>
</reference>
<keyword evidence="7 14" id="KW-0378">Hydrolase</keyword>
<feature type="transmembrane region" description="Helical" evidence="14">
    <location>
        <begin position="111"/>
        <end position="132"/>
    </location>
</feature>
<keyword evidence="9 14" id="KW-0472">Membrane</keyword>
<evidence type="ECO:0000256" key="6">
    <source>
        <dbReference type="ARBA" id="ARBA00022692"/>
    </source>
</evidence>
<dbReference type="HAMAP" id="MF_01006">
    <property type="entry name" value="Undec_diphosphatase"/>
    <property type="match status" value="1"/>
</dbReference>
<evidence type="ECO:0000256" key="4">
    <source>
        <dbReference type="ARBA" id="ARBA00021581"/>
    </source>
</evidence>
<feature type="transmembrane region" description="Helical" evidence="14">
    <location>
        <begin position="246"/>
        <end position="265"/>
    </location>
</feature>
<dbReference type="GO" id="GO:0046677">
    <property type="term" value="P:response to antibiotic"/>
    <property type="evidence" value="ECO:0007669"/>
    <property type="project" value="UniProtKB-UniRule"/>
</dbReference>
<name>A0A955RQG4_UNCKA</name>
<proteinExistence type="inferred from homology"/>
<feature type="transmembrane region" description="Helical" evidence="14">
    <location>
        <begin position="38"/>
        <end position="59"/>
    </location>
</feature>
<dbReference type="GO" id="GO:0005886">
    <property type="term" value="C:plasma membrane"/>
    <property type="evidence" value="ECO:0007669"/>
    <property type="project" value="UniProtKB-SubCell"/>
</dbReference>
<evidence type="ECO:0000313" key="16">
    <source>
        <dbReference type="Proteomes" id="UP000701698"/>
    </source>
</evidence>
<dbReference type="GO" id="GO:0008360">
    <property type="term" value="P:regulation of cell shape"/>
    <property type="evidence" value="ECO:0007669"/>
    <property type="project" value="UniProtKB-KW"/>
</dbReference>
<dbReference type="GO" id="GO:0071555">
    <property type="term" value="P:cell wall organization"/>
    <property type="evidence" value="ECO:0007669"/>
    <property type="project" value="UniProtKB-KW"/>
</dbReference>
<evidence type="ECO:0000256" key="7">
    <source>
        <dbReference type="ARBA" id="ARBA00022801"/>
    </source>
</evidence>
<keyword evidence="14" id="KW-0133">Cell shape</keyword>
<comment type="similarity">
    <text evidence="2 14">Belongs to the UppP family.</text>
</comment>
<dbReference type="GO" id="GO:0009252">
    <property type="term" value="P:peptidoglycan biosynthetic process"/>
    <property type="evidence" value="ECO:0007669"/>
    <property type="project" value="UniProtKB-KW"/>
</dbReference>
<dbReference type="GO" id="GO:0050380">
    <property type="term" value="F:undecaprenyl-diphosphatase activity"/>
    <property type="evidence" value="ECO:0007669"/>
    <property type="project" value="UniProtKB-UniRule"/>
</dbReference>
<evidence type="ECO:0000256" key="3">
    <source>
        <dbReference type="ARBA" id="ARBA00012374"/>
    </source>
</evidence>
<keyword evidence="8 14" id="KW-1133">Transmembrane helix</keyword>
<evidence type="ECO:0000256" key="14">
    <source>
        <dbReference type="HAMAP-Rule" id="MF_01006"/>
    </source>
</evidence>
<dbReference type="NCBIfam" id="TIGR00753">
    <property type="entry name" value="undec_PP_bacA"/>
    <property type="match status" value="1"/>
</dbReference>
<feature type="transmembrane region" description="Helical" evidence="14">
    <location>
        <begin position="184"/>
        <end position="205"/>
    </location>
</feature>
<keyword evidence="10 14" id="KW-0046">Antibiotic resistance</keyword>
<evidence type="ECO:0000256" key="5">
    <source>
        <dbReference type="ARBA" id="ARBA00022475"/>
    </source>
</evidence>
<evidence type="ECO:0000256" key="13">
    <source>
        <dbReference type="ARBA" id="ARBA00047594"/>
    </source>
</evidence>
<feature type="transmembrane region" description="Helical" evidence="14">
    <location>
        <begin position="144"/>
        <end position="164"/>
    </location>
</feature>
<organism evidence="15 16">
    <name type="scientific">candidate division WWE3 bacterium</name>
    <dbReference type="NCBI Taxonomy" id="2053526"/>
    <lineage>
        <taxon>Bacteria</taxon>
        <taxon>Katanobacteria</taxon>
    </lineage>
</organism>
<dbReference type="EC" id="3.6.1.27" evidence="3 14"/>
<evidence type="ECO:0000256" key="12">
    <source>
        <dbReference type="ARBA" id="ARBA00032932"/>
    </source>
</evidence>
<dbReference type="InterPro" id="IPR003824">
    <property type="entry name" value="UppP"/>
</dbReference>
<evidence type="ECO:0000256" key="11">
    <source>
        <dbReference type="ARBA" id="ARBA00032707"/>
    </source>
</evidence>
<dbReference type="AlphaFoldDB" id="A0A955RQG4"/>
<feature type="transmembrane region" description="Helical" evidence="14">
    <location>
        <begin position="80"/>
        <end position="99"/>
    </location>
</feature>
<comment type="miscellaneous">
    <text evidence="14">Bacitracin is thought to be involved in the inhibition of peptidoglycan synthesis by sequestering undecaprenyl diphosphate, thereby reducing the pool of lipid carrier available.</text>
</comment>
<dbReference type="Proteomes" id="UP000701698">
    <property type="component" value="Unassembled WGS sequence"/>
</dbReference>
<keyword evidence="5 14" id="KW-1003">Cell membrane</keyword>
<evidence type="ECO:0000256" key="1">
    <source>
        <dbReference type="ARBA" id="ARBA00004651"/>
    </source>
</evidence>
<gene>
    <name evidence="14 15" type="primary">uppP</name>
    <name evidence="15" type="ORF">KC571_03515</name>
</gene>
<evidence type="ECO:0000313" key="15">
    <source>
        <dbReference type="EMBL" id="MCA9390447.1"/>
    </source>
</evidence>
<evidence type="ECO:0000256" key="9">
    <source>
        <dbReference type="ARBA" id="ARBA00023136"/>
    </source>
</evidence>
<feature type="transmembrane region" description="Helical" evidence="14">
    <location>
        <begin position="217"/>
        <end position="240"/>
    </location>
</feature>
<sequence>MSILQAIVLGIVQGITEFLPVSSSGHLILIPELFGWEHQSMDFDVMIHVATLCAVVWVMREDIAKILKGLFSKHADREGVLGWKILVATLPVVFVGLFVAGEFIDQFRTPLLVGVMLIVWGIILWVADWFGSKKKGRVTSVERISWVSAILIGCFQVFALLPGTSRSGSTISGGLLMGLDRPSAARFSFLLSIPAIAGAGLLTTLDAVQGGYETPVLPMIFGFIAAFISGMFAIRLLLALVQKISYGWFAGYRIIVGILLILFALDVF</sequence>
<dbReference type="Pfam" id="PF02673">
    <property type="entry name" value="BacA"/>
    <property type="match status" value="1"/>
</dbReference>
<comment type="function">
    <text evidence="14">Catalyzes the dephosphorylation of undecaprenyl diphosphate (UPP). Confers resistance to bacitracin.</text>
</comment>
<reference evidence="15" key="2">
    <citation type="journal article" date="2021" name="Microbiome">
        <title>Successional dynamics and alternative stable states in a saline activated sludge microbial community over 9 years.</title>
        <authorList>
            <person name="Wang Y."/>
            <person name="Ye J."/>
            <person name="Ju F."/>
            <person name="Liu L."/>
            <person name="Boyd J.A."/>
            <person name="Deng Y."/>
            <person name="Parks D.H."/>
            <person name="Jiang X."/>
            <person name="Yin X."/>
            <person name="Woodcroft B.J."/>
            <person name="Tyson G.W."/>
            <person name="Hugenholtz P."/>
            <person name="Polz M.F."/>
            <person name="Zhang T."/>
        </authorList>
    </citation>
    <scope>NUCLEOTIDE SEQUENCE</scope>
    <source>
        <strain evidence="15">HKST-UBA01</strain>
    </source>
</reference>
<protein>
    <recommendedName>
        <fullName evidence="4 14">Undecaprenyl-diphosphatase</fullName>
        <ecNumber evidence="3 14">3.6.1.27</ecNumber>
    </recommendedName>
    <alternativeName>
        <fullName evidence="12 14">Bacitracin resistance protein</fullName>
    </alternativeName>
    <alternativeName>
        <fullName evidence="11 14">Undecaprenyl pyrophosphate phosphatase</fullName>
    </alternativeName>
</protein>
<comment type="caution">
    <text evidence="15">The sequence shown here is derived from an EMBL/GenBank/DDBJ whole genome shotgun (WGS) entry which is preliminary data.</text>
</comment>